<sequence length="92" mass="10307">GKTHWIRQFVTGMPDDVEIDIFDHHGDIEIEGAKSVMFSEATRYGYNPLVLNTDQHYGGVRRAVNDVIEAINSTARQLGGNQEGVLRHLLTD</sequence>
<comment type="caution">
    <text evidence="1">The sequence shown here is derived from an EMBL/GenBank/DDBJ whole genome shotgun (WGS) entry which is preliminary data.</text>
</comment>
<feature type="non-terminal residue" evidence="1">
    <location>
        <position position="1"/>
    </location>
</feature>
<reference evidence="1" key="2">
    <citation type="journal article" date="2020" name="Appl. Environ. Microbiol.">
        <title>Multiple intercontinental introductions associated with the emergence of a plant pathogen in Europe.</title>
        <authorList>
            <person name="Landa B.B."/>
            <person name="Castillo A.I."/>
            <person name="Giampetruzzi A."/>
            <person name="Kahn A."/>
            <person name="Roman-Ecija M."/>
            <person name="Velasco-Amo M.P."/>
            <person name="Navas-Cortes J.A."/>
            <person name="Marco-Noales E."/>
            <person name="Barbe S."/>
            <person name="Moralejo E."/>
            <person name="Coletta-Filho H.D."/>
            <person name="Saldarelli P."/>
            <person name="Saponari M."/>
            <person name="Almeida R.P.P."/>
        </authorList>
    </citation>
    <scope>NUCLEOTIDE SEQUENCE</scope>
    <source>
        <strain evidence="1">XYL1981</strain>
    </source>
</reference>
<dbReference type="Proteomes" id="UP000474061">
    <property type="component" value="Unassembled WGS sequence"/>
</dbReference>
<accession>A0A9Q4QRL1</accession>
<dbReference type="AlphaFoldDB" id="A0A9Q4QRL1"/>
<evidence type="ECO:0000313" key="2">
    <source>
        <dbReference type="Proteomes" id="UP000474061"/>
    </source>
</evidence>
<evidence type="ECO:0000313" key="1">
    <source>
        <dbReference type="EMBL" id="MRU22677.1"/>
    </source>
</evidence>
<reference evidence="1" key="1">
    <citation type="submission" date="2019-05" db="EMBL/GenBank/DDBJ databases">
        <authorList>
            <person name="Castillo A."/>
            <person name="Giampetruzzi A."/>
            <person name="Landa B."/>
            <person name="Saponari M."/>
            <person name="Almeida R.P.P."/>
            <person name="Moralejo E."/>
            <person name="Marco-Noales E."/>
            <person name="Velasco-Amo M.P."/>
            <person name="Roman-Ecija M."/>
            <person name="Navarro I."/>
            <person name="Monterde A."/>
            <person name="Barbe S."/>
        </authorList>
    </citation>
    <scope>NUCLEOTIDE SEQUENCE</scope>
    <source>
        <strain evidence="1">XYL1981</strain>
    </source>
</reference>
<dbReference type="EMBL" id="VDCJ01000174">
    <property type="protein sequence ID" value="MRU22677.1"/>
    <property type="molecule type" value="Genomic_DNA"/>
</dbReference>
<organism evidence="1 2">
    <name type="scientific">Xylella fastidiosa subsp. multiplex</name>
    <dbReference type="NCBI Taxonomy" id="644357"/>
    <lineage>
        <taxon>Bacteria</taxon>
        <taxon>Pseudomonadati</taxon>
        <taxon>Pseudomonadota</taxon>
        <taxon>Gammaproteobacteria</taxon>
        <taxon>Lysobacterales</taxon>
        <taxon>Lysobacteraceae</taxon>
        <taxon>Xylella</taxon>
    </lineage>
</organism>
<feature type="non-terminal residue" evidence="1">
    <location>
        <position position="92"/>
    </location>
</feature>
<gene>
    <name evidence="1" type="ORF">FG476_00740</name>
</gene>
<protein>
    <submittedName>
        <fullName evidence="1">Uncharacterized protein</fullName>
    </submittedName>
</protein>
<proteinExistence type="predicted"/>
<name>A0A9Q4QRL1_XYLFS</name>